<keyword evidence="5 6" id="KW-0472">Membrane</keyword>
<gene>
    <name evidence="7" type="ORF">ESZ36_00425</name>
</gene>
<keyword evidence="8" id="KW-1185">Reference proteome</keyword>
<evidence type="ECO:0000256" key="6">
    <source>
        <dbReference type="SAM" id="Phobius"/>
    </source>
</evidence>
<evidence type="ECO:0000256" key="1">
    <source>
        <dbReference type="ARBA" id="ARBA00004651"/>
    </source>
</evidence>
<dbReference type="AlphaFoldDB" id="A0A5C6QR42"/>
<accession>A0A5C6QR42</accession>
<proteinExistence type="predicted"/>
<protein>
    <submittedName>
        <fullName evidence="7">Thiosulfate reductase</fullName>
    </submittedName>
</protein>
<organism evidence="7 8">
    <name type="scientific">Colwellia demingiae</name>
    <dbReference type="NCBI Taxonomy" id="89401"/>
    <lineage>
        <taxon>Bacteria</taxon>
        <taxon>Pseudomonadati</taxon>
        <taxon>Pseudomonadota</taxon>
        <taxon>Gammaproteobacteria</taxon>
        <taxon>Alteromonadales</taxon>
        <taxon>Colwelliaceae</taxon>
        <taxon>Colwellia</taxon>
    </lineage>
</organism>
<comment type="caution">
    <text evidence="7">The sequence shown here is derived from an EMBL/GenBank/DDBJ whole genome shotgun (WGS) entry which is preliminary data.</text>
</comment>
<evidence type="ECO:0000256" key="4">
    <source>
        <dbReference type="ARBA" id="ARBA00022989"/>
    </source>
</evidence>
<name>A0A5C6QR42_9GAMM</name>
<evidence type="ECO:0000256" key="5">
    <source>
        <dbReference type="ARBA" id="ARBA00023136"/>
    </source>
</evidence>
<keyword evidence="4 6" id="KW-1133">Transmembrane helix</keyword>
<dbReference type="Proteomes" id="UP000321822">
    <property type="component" value="Unassembled WGS sequence"/>
</dbReference>
<dbReference type="Pfam" id="PF03626">
    <property type="entry name" value="COX4_pro"/>
    <property type="match status" value="1"/>
</dbReference>
<keyword evidence="2" id="KW-1003">Cell membrane</keyword>
<evidence type="ECO:0000256" key="2">
    <source>
        <dbReference type="ARBA" id="ARBA00022475"/>
    </source>
</evidence>
<dbReference type="EMBL" id="VOLT01000001">
    <property type="protein sequence ID" value="TWX71736.1"/>
    <property type="molecule type" value="Genomic_DNA"/>
</dbReference>
<evidence type="ECO:0000256" key="3">
    <source>
        <dbReference type="ARBA" id="ARBA00022692"/>
    </source>
</evidence>
<evidence type="ECO:0000313" key="8">
    <source>
        <dbReference type="Proteomes" id="UP000321822"/>
    </source>
</evidence>
<sequence length="95" mass="10811">MRKGNVVKNNKTVNMAAATKSWLLLIALSVIAIYLPEFVDHKSFYTIAALVIVVIKGQQIVDIFMELKNAPKFWRLLFLSYITLLPLIISVIYLT</sequence>
<dbReference type="OrthoDB" id="9181004at2"/>
<reference evidence="7 8" key="1">
    <citation type="submission" date="2019-07" db="EMBL/GenBank/DDBJ databases">
        <title>Genomes of sea-ice associated Colwellia species.</title>
        <authorList>
            <person name="Bowman J.P."/>
        </authorList>
    </citation>
    <scope>NUCLEOTIDE SEQUENCE [LARGE SCALE GENOMIC DNA]</scope>
    <source>
        <strain evidence="7 8">ACAM 459</strain>
    </source>
</reference>
<comment type="subcellular location">
    <subcellularLocation>
        <location evidence="1">Cell membrane</location>
        <topology evidence="1">Multi-pass membrane protein</topology>
    </subcellularLocation>
</comment>
<dbReference type="GO" id="GO:0005886">
    <property type="term" value="C:plasma membrane"/>
    <property type="evidence" value="ECO:0007669"/>
    <property type="project" value="UniProtKB-SubCell"/>
</dbReference>
<keyword evidence="3 6" id="KW-0812">Transmembrane</keyword>
<evidence type="ECO:0000313" key="7">
    <source>
        <dbReference type="EMBL" id="TWX71736.1"/>
    </source>
</evidence>
<feature type="transmembrane region" description="Helical" evidence="6">
    <location>
        <begin position="76"/>
        <end position="94"/>
    </location>
</feature>
<feature type="transmembrane region" description="Helical" evidence="6">
    <location>
        <begin position="21"/>
        <end position="39"/>
    </location>
</feature>
<dbReference type="InterPro" id="IPR005171">
    <property type="entry name" value="Cyt_c_oxidase_su4_prok"/>
</dbReference>